<name>A0A833S9T0_9HYME</name>
<keyword evidence="3" id="KW-1185">Reference proteome</keyword>
<dbReference type="Proteomes" id="UP000655588">
    <property type="component" value="Unassembled WGS sequence"/>
</dbReference>
<feature type="compositionally biased region" description="Basic and acidic residues" evidence="1">
    <location>
        <begin position="63"/>
        <end position="74"/>
    </location>
</feature>
<evidence type="ECO:0000313" key="3">
    <source>
        <dbReference type="Proteomes" id="UP000655588"/>
    </source>
</evidence>
<gene>
    <name evidence="2" type="ORF">E2986_13947</name>
</gene>
<dbReference type="EMBL" id="WNWW01000666">
    <property type="protein sequence ID" value="KAF3422643.1"/>
    <property type="molecule type" value="Genomic_DNA"/>
</dbReference>
<protein>
    <submittedName>
        <fullName evidence="2">Uncharacterized protein</fullName>
    </submittedName>
</protein>
<dbReference type="AlphaFoldDB" id="A0A833S9T0"/>
<proteinExistence type="predicted"/>
<evidence type="ECO:0000256" key="1">
    <source>
        <dbReference type="SAM" id="MobiDB-lite"/>
    </source>
</evidence>
<evidence type="ECO:0000313" key="2">
    <source>
        <dbReference type="EMBL" id="KAF3422643.1"/>
    </source>
</evidence>
<sequence length="530" mass="59505">MGSRTFSSNDDVVVASRLRIGIGDDLTSGPPKGTVKIMSVTYVSSIDEHLSIRNDSPANGKVNESKGEEGRDSKGSPFKMNCGRLFKPGQLIKLRFPSSSHVVHGIERDDLYYRRRRGRDWFRECSKNSSITGEKSEARRRRSWKQQNNVWCTSSSNAVQSSRKRRVGIVENQYVAESDAGSLVCDLARRLERVLGEKNSVAAMKSKKQQKNAVARAVDPIEENETYDEFDTVRMPVVRSLSKSPQSDEGIETDTDRRRGSMARCWSLDSAAASDEDTSLTIHQQKRHKLRVTRCCSSDSAVLSDEDQIKGWDSTSMVEGSETEHNEGRPRYWRTPSVVVSDYSDYSYLDEKLERNDLDLEKYEGTSGTPSQASSCSCLDCDEIRESLDTQFLQVCRSSRRHSDSCCLCPDSMNAVAVRNFNEAGNRRNSCLDSTDSYYTKLDAQFTRYPSENSPDLQEKTKIGFLNIPPARKISDCSTTSSLSGDESDVAEPQVIKTSKNDCPVALKRSLGRRVKAVTMRRAIREKEDP</sequence>
<accession>A0A833S9T0</accession>
<organism evidence="2 3">
    <name type="scientific">Frieseomelitta varia</name>
    <dbReference type="NCBI Taxonomy" id="561572"/>
    <lineage>
        <taxon>Eukaryota</taxon>
        <taxon>Metazoa</taxon>
        <taxon>Ecdysozoa</taxon>
        <taxon>Arthropoda</taxon>
        <taxon>Hexapoda</taxon>
        <taxon>Insecta</taxon>
        <taxon>Pterygota</taxon>
        <taxon>Neoptera</taxon>
        <taxon>Endopterygota</taxon>
        <taxon>Hymenoptera</taxon>
        <taxon>Apocrita</taxon>
        <taxon>Aculeata</taxon>
        <taxon>Apoidea</taxon>
        <taxon>Anthophila</taxon>
        <taxon>Apidae</taxon>
        <taxon>Frieseomelitta</taxon>
    </lineage>
</organism>
<reference evidence="2" key="1">
    <citation type="submission" date="2019-11" db="EMBL/GenBank/DDBJ databases">
        <title>The nuclear and mitochondrial genomes of Frieseomelitta varia - a highly eusocial stingless bee (Meliponini) with a permanently sterile worker caste.</title>
        <authorList>
            <person name="Freitas F.C.P."/>
            <person name="Lourenco A.P."/>
            <person name="Nunes F.M.F."/>
            <person name="Paschoal A.R."/>
            <person name="Abreu F.C.P."/>
            <person name="Barbin F.O."/>
            <person name="Bataglia L."/>
            <person name="Cardoso-Junior C.A.M."/>
            <person name="Cervoni M.S."/>
            <person name="Silva S.R."/>
            <person name="Dalarmi F."/>
            <person name="Del Lama M.A."/>
            <person name="Depintor T.S."/>
            <person name="Ferreira K.M."/>
            <person name="Goria P.S."/>
            <person name="Jaskot M.C."/>
            <person name="Lago D.C."/>
            <person name="Luna-Lucena D."/>
            <person name="Moda L.M."/>
            <person name="Nascimento L."/>
            <person name="Pedrino M."/>
            <person name="Rabico F.O."/>
            <person name="Sanches F.C."/>
            <person name="Santos D.E."/>
            <person name="Santos C.G."/>
            <person name="Vieira J."/>
            <person name="Lopes T.F."/>
            <person name="Barchuk A.R."/>
            <person name="Hartfelder K."/>
            <person name="Simoes Z.L.P."/>
            <person name="Bitondi M.M.G."/>
            <person name="Pinheiro D.G."/>
        </authorList>
    </citation>
    <scope>NUCLEOTIDE SEQUENCE</scope>
    <source>
        <strain evidence="2">USP_RPSP 00005682</strain>
        <tissue evidence="2">Whole individual</tissue>
    </source>
</reference>
<feature type="region of interest" description="Disordered" evidence="1">
    <location>
        <begin position="52"/>
        <end position="79"/>
    </location>
</feature>
<feature type="region of interest" description="Disordered" evidence="1">
    <location>
        <begin position="238"/>
        <end position="258"/>
    </location>
</feature>
<comment type="caution">
    <text evidence="2">The sequence shown here is derived from an EMBL/GenBank/DDBJ whole genome shotgun (WGS) entry which is preliminary data.</text>
</comment>